<sequence>SAYSCLIILENQGIGNLYEQDGYKSIVFTRLDLEWLQSSTQK</sequence>
<dbReference type="InterPro" id="IPR036278">
    <property type="entry name" value="Sialidase_sf"/>
</dbReference>
<name>A0A383F271_9ZZZZ</name>
<proteinExistence type="predicted"/>
<gene>
    <name evidence="1" type="ORF">METZ01_LOCUS515935</name>
</gene>
<reference evidence="1" key="1">
    <citation type="submission" date="2018-05" db="EMBL/GenBank/DDBJ databases">
        <authorList>
            <person name="Lanie J.A."/>
            <person name="Ng W.-L."/>
            <person name="Kazmierczak K.M."/>
            <person name="Andrzejewski T.M."/>
            <person name="Davidsen T.M."/>
            <person name="Wayne K.J."/>
            <person name="Tettelin H."/>
            <person name="Glass J.I."/>
            <person name="Rusch D."/>
            <person name="Podicherti R."/>
            <person name="Tsui H.-C.T."/>
            <person name="Winkler M.E."/>
        </authorList>
    </citation>
    <scope>NUCLEOTIDE SEQUENCE</scope>
</reference>
<dbReference type="AlphaFoldDB" id="A0A383F271"/>
<feature type="non-terminal residue" evidence="1">
    <location>
        <position position="1"/>
    </location>
</feature>
<dbReference type="CDD" id="cd15482">
    <property type="entry name" value="Sialidase_non-viral"/>
    <property type="match status" value="1"/>
</dbReference>
<dbReference type="SUPFAM" id="SSF50939">
    <property type="entry name" value="Sialidases"/>
    <property type="match status" value="1"/>
</dbReference>
<dbReference type="Gene3D" id="2.120.10.10">
    <property type="match status" value="1"/>
</dbReference>
<dbReference type="EMBL" id="UINC01230802">
    <property type="protein sequence ID" value="SVE63081.1"/>
    <property type="molecule type" value="Genomic_DNA"/>
</dbReference>
<accession>A0A383F271</accession>
<protein>
    <submittedName>
        <fullName evidence="1">Uncharacterized protein</fullName>
    </submittedName>
</protein>
<evidence type="ECO:0000313" key="1">
    <source>
        <dbReference type="EMBL" id="SVE63081.1"/>
    </source>
</evidence>
<organism evidence="1">
    <name type="scientific">marine metagenome</name>
    <dbReference type="NCBI Taxonomy" id="408172"/>
    <lineage>
        <taxon>unclassified sequences</taxon>
        <taxon>metagenomes</taxon>
        <taxon>ecological metagenomes</taxon>
    </lineage>
</organism>